<dbReference type="Pfam" id="PF08810">
    <property type="entry name" value="KapB"/>
    <property type="match status" value="1"/>
</dbReference>
<dbReference type="AlphaFoldDB" id="A0A4Q9WE05"/>
<dbReference type="SMART" id="SM01298">
    <property type="entry name" value="KapB"/>
    <property type="match status" value="1"/>
</dbReference>
<dbReference type="RefSeq" id="WP_002493132.1">
    <property type="nucleotide sequence ID" value="NZ_AP021848.1"/>
</dbReference>
<evidence type="ECO:0000313" key="2">
    <source>
        <dbReference type="Proteomes" id="UP000293637"/>
    </source>
</evidence>
<proteinExistence type="predicted"/>
<gene>
    <name evidence="1" type="ORF">EQ812_03790</name>
</gene>
<sequence length="126" mass="14912">MLHRFSHKTGTYGVSIVEQHGDEVLVQIEQVIKHPKQGDLHHPKATEGVFFHERKALSHFEKRYAKQSQLREFNVERMSYETSLQQALSALEDSLKEQNDDYAQRALENLSRIKEDYTLQYKQNFY</sequence>
<dbReference type="GO" id="GO:0016301">
    <property type="term" value="F:kinase activity"/>
    <property type="evidence" value="ECO:0007669"/>
    <property type="project" value="UniProtKB-KW"/>
</dbReference>
<reference evidence="1 2" key="1">
    <citation type="journal article" date="2019" name="Sci. Transl. Med.">
        <title>Quorum sensing between bacterial species on the skin protects against epidermal injury in atopic dermatitis.</title>
        <authorList>
            <person name="Williams M.R."/>
        </authorList>
    </citation>
    <scope>NUCLEOTIDE SEQUENCE [LARGE SCALE GENOMIC DNA]</scope>
    <source>
        <strain evidence="1 2">E7</strain>
    </source>
</reference>
<organism evidence="1 2">
    <name type="scientific">Staphylococcus lugdunensis</name>
    <dbReference type="NCBI Taxonomy" id="28035"/>
    <lineage>
        <taxon>Bacteria</taxon>
        <taxon>Bacillati</taxon>
        <taxon>Bacillota</taxon>
        <taxon>Bacilli</taxon>
        <taxon>Bacillales</taxon>
        <taxon>Staphylococcaceae</taxon>
        <taxon>Staphylococcus</taxon>
    </lineage>
</organism>
<dbReference type="Gene3D" id="2.30.30.430">
    <property type="entry name" value="Kinase associated protein B domain"/>
    <property type="match status" value="1"/>
</dbReference>
<name>A0A4Q9WE05_STALU</name>
<comment type="caution">
    <text evidence="1">The sequence shown here is derived from an EMBL/GenBank/DDBJ whole genome shotgun (WGS) entry which is preliminary data.</text>
</comment>
<dbReference type="InterPro" id="IPR038080">
    <property type="entry name" value="KapB_sf"/>
</dbReference>
<dbReference type="EMBL" id="SCHB01000002">
    <property type="protein sequence ID" value="TBW72975.1"/>
    <property type="molecule type" value="Genomic_DNA"/>
</dbReference>
<keyword evidence="1" id="KW-0808">Transferase</keyword>
<evidence type="ECO:0000313" key="1">
    <source>
        <dbReference type="EMBL" id="TBW72975.1"/>
    </source>
</evidence>
<accession>A0A4Q9WE05</accession>
<dbReference type="Proteomes" id="UP000293637">
    <property type="component" value="Unassembled WGS sequence"/>
</dbReference>
<dbReference type="InterPro" id="IPR014916">
    <property type="entry name" value="KapB"/>
</dbReference>
<protein>
    <submittedName>
        <fullName evidence="1">Kinase</fullName>
    </submittedName>
</protein>
<dbReference type="SUPFAM" id="SSF141251">
    <property type="entry name" value="Kinase-associated protein B-like"/>
    <property type="match status" value="1"/>
</dbReference>
<keyword evidence="1" id="KW-0418">Kinase</keyword>
<dbReference type="GeneID" id="58090185"/>